<feature type="region of interest" description="Disordered" evidence="1">
    <location>
        <begin position="28"/>
        <end position="59"/>
    </location>
</feature>
<accession>A0AA35CJS5</accession>
<feature type="domain" description="SsuA/THI5-like" evidence="3">
    <location>
        <begin position="76"/>
        <end position="292"/>
    </location>
</feature>
<evidence type="ECO:0000256" key="2">
    <source>
        <dbReference type="SAM" id="SignalP"/>
    </source>
</evidence>
<keyword evidence="5" id="KW-1185">Reference proteome</keyword>
<evidence type="ECO:0000313" key="5">
    <source>
        <dbReference type="Proteomes" id="UP001163687"/>
    </source>
</evidence>
<dbReference type="PROSITE" id="PS51257">
    <property type="entry name" value="PROKAR_LIPOPROTEIN"/>
    <property type="match status" value="1"/>
</dbReference>
<evidence type="ECO:0000256" key="1">
    <source>
        <dbReference type="SAM" id="MobiDB-lite"/>
    </source>
</evidence>
<dbReference type="PANTHER" id="PTHR31528">
    <property type="entry name" value="4-AMINO-5-HYDROXYMETHYL-2-METHYLPYRIMIDINE PHOSPHATE SYNTHASE THI11-RELATED"/>
    <property type="match status" value="1"/>
</dbReference>
<dbReference type="PANTHER" id="PTHR31528:SF3">
    <property type="entry name" value="THIAMINE BIOSYNTHESIS PROTEIN HI_0357-RELATED"/>
    <property type="match status" value="1"/>
</dbReference>
<organism evidence="4 5">
    <name type="scientific">Caldinitratiruptor microaerophilus</name>
    <dbReference type="NCBI Taxonomy" id="671077"/>
    <lineage>
        <taxon>Bacteria</taxon>
        <taxon>Bacillati</taxon>
        <taxon>Bacillota</taxon>
        <taxon>Clostridia</taxon>
        <taxon>Eubacteriales</taxon>
        <taxon>Symbiobacteriaceae</taxon>
        <taxon>Caldinitratiruptor</taxon>
    </lineage>
</organism>
<dbReference type="EMBL" id="AP025628">
    <property type="protein sequence ID" value="BDG59653.1"/>
    <property type="molecule type" value="Genomic_DNA"/>
</dbReference>
<evidence type="ECO:0000259" key="3">
    <source>
        <dbReference type="Pfam" id="PF09084"/>
    </source>
</evidence>
<evidence type="ECO:0000313" key="4">
    <source>
        <dbReference type="EMBL" id="BDG59653.1"/>
    </source>
</evidence>
<dbReference type="InterPro" id="IPR015168">
    <property type="entry name" value="SsuA/THI5"/>
</dbReference>
<feature type="signal peptide" evidence="2">
    <location>
        <begin position="1"/>
        <end position="19"/>
    </location>
</feature>
<dbReference type="GO" id="GO:0009228">
    <property type="term" value="P:thiamine biosynthetic process"/>
    <property type="evidence" value="ECO:0007669"/>
    <property type="project" value="InterPro"/>
</dbReference>
<feature type="chain" id="PRO_5041364623" evidence="2">
    <location>
        <begin position="20"/>
        <end position="366"/>
    </location>
</feature>
<dbReference type="InterPro" id="IPR027939">
    <property type="entry name" value="NMT1/THI5"/>
</dbReference>
<protein>
    <submittedName>
        <fullName evidence="4">ABC transporter substrate-binding protein</fullName>
    </submittedName>
</protein>
<dbReference type="SUPFAM" id="SSF53850">
    <property type="entry name" value="Periplasmic binding protein-like II"/>
    <property type="match status" value="1"/>
</dbReference>
<dbReference type="Gene3D" id="3.40.190.10">
    <property type="entry name" value="Periplasmic binding protein-like II"/>
    <property type="match status" value="2"/>
</dbReference>
<gene>
    <name evidence="4" type="ORF">caldi_07430</name>
</gene>
<sequence length="366" mass="39241">MRIRAVMALLALGAFALTACGKAAGPAPSAPAAGAATSGQAAGPAASGQVPAQSGAQAGAQRPVRDVSVVLDWYPNAVHSFLYLAQENGYFEQEGLKVTFKMPAENPTDGIKLVGAGRETFALYYQPDVLVARANEQIPIVSLGAVVRHPLNAVMARQSKGFKSPRDLEGKTVGYPSIPLNLAIVRTMVKSAGGDPDKVTMKDIAWDLIPAVATDKVDAISGGYINHERVLLEKQGIPLTVFRPTDFGVPDYYELVVITGEKTAREDRALVEAFWRAAARGFADMKKDPRHALDVLQKHQAKEFPLDREVEEKSIQILLPLMDPGDGRAFGVQDAATWRQVAEWMKGQGLLKGDVKPDEAFITAGG</sequence>
<dbReference type="RefSeq" id="WP_264843762.1">
    <property type="nucleotide sequence ID" value="NZ_AP025628.1"/>
</dbReference>
<dbReference type="AlphaFoldDB" id="A0AA35CJS5"/>
<dbReference type="Proteomes" id="UP001163687">
    <property type="component" value="Chromosome"/>
</dbReference>
<proteinExistence type="predicted"/>
<keyword evidence="2" id="KW-0732">Signal</keyword>
<feature type="compositionally biased region" description="Low complexity" evidence="1">
    <location>
        <begin position="28"/>
        <end position="53"/>
    </location>
</feature>
<dbReference type="KEGG" id="cmic:caldi_07430"/>
<dbReference type="Pfam" id="PF09084">
    <property type="entry name" value="NMT1"/>
    <property type="match status" value="1"/>
</dbReference>
<name>A0AA35CJS5_9FIRM</name>
<reference evidence="4" key="1">
    <citation type="submission" date="2022-03" db="EMBL/GenBank/DDBJ databases">
        <title>Complete genome sequence of Caldinitratiruptor microaerophilus.</title>
        <authorList>
            <person name="Mukaiyama R."/>
            <person name="Nishiyama T."/>
            <person name="Ueda K."/>
        </authorList>
    </citation>
    <scope>NUCLEOTIDE SEQUENCE</scope>
    <source>
        <strain evidence="4">JCM 16183</strain>
    </source>
</reference>